<accession>D7TKW4</accession>
<organism evidence="1 2">
    <name type="scientific">Vitis vinifera</name>
    <name type="common">Grape</name>
    <dbReference type="NCBI Taxonomy" id="29760"/>
    <lineage>
        <taxon>Eukaryota</taxon>
        <taxon>Viridiplantae</taxon>
        <taxon>Streptophyta</taxon>
        <taxon>Embryophyta</taxon>
        <taxon>Tracheophyta</taxon>
        <taxon>Spermatophyta</taxon>
        <taxon>Magnoliopsida</taxon>
        <taxon>eudicotyledons</taxon>
        <taxon>Gunneridae</taxon>
        <taxon>Pentapetalae</taxon>
        <taxon>rosids</taxon>
        <taxon>Vitales</taxon>
        <taxon>Vitaceae</taxon>
        <taxon>Viteae</taxon>
        <taxon>Vitis</taxon>
    </lineage>
</organism>
<protein>
    <submittedName>
        <fullName evidence="1">Uncharacterized protein</fullName>
    </submittedName>
</protein>
<reference evidence="2" key="1">
    <citation type="journal article" date="2007" name="Nature">
        <title>The grapevine genome sequence suggests ancestral hexaploidization in major angiosperm phyla.</title>
        <authorList>
            <consortium name="The French-Italian Public Consortium for Grapevine Genome Characterization."/>
            <person name="Jaillon O."/>
            <person name="Aury J.-M."/>
            <person name="Noel B."/>
            <person name="Policriti A."/>
            <person name="Clepet C."/>
            <person name="Casagrande A."/>
            <person name="Choisne N."/>
            <person name="Aubourg S."/>
            <person name="Vitulo N."/>
            <person name="Jubin C."/>
            <person name="Vezzi A."/>
            <person name="Legeai F."/>
            <person name="Hugueney P."/>
            <person name="Dasilva C."/>
            <person name="Horner D."/>
            <person name="Mica E."/>
            <person name="Jublot D."/>
            <person name="Poulain J."/>
            <person name="Bruyere C."/>
            <person name="Billault A."/>
            <person name="Segurens B."/>
            <person name="Gouyvenoux M."/>
            <person name="Ugarte E."/>
            <person name="Cattonaro F."/>
            <person name="Anthouard V."/>
            <person name="Vico V."/>
            <person name="Del Fabbro C."/>
            <person name="Alaux M."/>
            <person name="Di Gaspero G."/>
            <person name="Dumas V."/>
            <person name="Felice N."/>
            <person name="Paillard S."/>
            <person name="Juman I."/>
            <person name="Moroldo M."/>
            <person name="Scalabrin S."/>
            <person name="Canaguier A."/>
            <person name="Le Clainche I."/>
            <person name="Malacrida G."/>
            <person name="Durand E."/>
            <person name="Pesole G."/>
            <person name="Laucou V."/>
            <person name="Chatelet P."/>
            <person name="Merdinoglu D."/>
            <person name="Delledonne M."/>
            <person name="Pezzotti M."/>
            <person name="Lecharny A."/>
            <person name="Scarpelli C."/>
            <person name="Artiguenave F."/>
            <person name="Pe M.E."/>
            <person name="Valle G."/>
            <person name="Morgante M."/>
            <person name="Caboche M."/>
            <person name="Adam-Blondon A.-F."/>
            <person name="Weissenbach J."/>
            <person name="Quetier F."/>
            <person name="Wincker P."/>
        </authorList>
    </citation>
    <scope>NUCLEOTIDE SEQUENCE [LARGE SCALE GENOMIC DNA]</scope>
    <source>
        <strain evidence="2">cv. Pinot noir / PN40024</strain>
    </source>
</reference>
<dbReference type="Proteomes" id="UP000009183">
    <property type="component" value="Chromosome 8"/>
</dbReference>
<dbReference type="AlphaFoldDB" id="D7TKW4"/>
<proteinExistence type="predicted"/>
<gene>
    <name evidence="1" type="ordered locus">VIT_08s0056g00170</name>
</gene>
<evidence type="ECO:0000313" key="1">
    <source>
        <dbReference type="EMBL" id="CBI31136.3"/>
    </source>
</evidence>
<dbReference type="HOGENOM" id="CLU_3400229_0_0_1"/>
<evidence type="ECO:0000313" key="2">
    <source>
        <dbReference type="Proteomes" id="UP000009183"/>
    </source>
</evidence>
<keyword evidence="2" id="KW-1185">Reference proteome</keyword>
<dbReference type="EMBL" id="FN595995">
    <property type="protein sequence ID" value="CBI31136.3"/>
    <property type="molecule type" value="Genomic_DNA"/>
</dbReference>
<name>D7TKW4_VITVI</name>
<dbReference type="InParanoid" id="D7TKW4"/>
<dbReference type="PaxDb" id="29760-VIT_08s0056g00170.t01"/>
<sequence>MGIESHFIIPRGGGPVDGGGHIMLQNNFETF</sequence>